<evidence type="ECO:0000259" key="2">
    <source>
        <dbReference type="PROSITE" id="PS51782"/>
    </source>
</evidence>
<dbReference type="InterPro" id="IPR036388">
    <property type="entry name" value="WH-like_DNA-bd_sf"/>
</dbReference>
<dbReference type="RefSeq" id="WP_091341877.1">
    <property type="nucleotide sequence ID" value="NZ_FMHV01000002.1"/>
</dbReference>
<gene>
    <name evidence="3" type="ORF">GA0070624_3199</name>
</gene>
<feature type="region of interest" description="Disordered" evidence="1">
    <location>
        <begin position="251"/>
        <end position="368"/>
    </location>
</feature>
<dbReference type="EMBL" id="FMHV01000002">
    <property type="protein sequence ID" value="SCL25901.1"/>
    <property type="molecule type" value="Genomic_DNA"/>
</dbReference>
<reference evidence="4" key="1">
    <citation type="submission" date="2016-06" db="EMBL/GenBank/DDBJ databases">
        <authorList>
            <person name="Varghese N."/>
            <person name="Submissions Spin"/>
        </authorList>
    </citation>
    <scope>NUCLEOTIDE SEQUENCE [LARGE SCALE GENOMIC DNA]</scope>
    <source>
        <strain evidence="4">DSM 45431</strain>
    </source>
</reference>
<keyword evidence="4" id="KW-1185">Reference proteome</keyword>
<dbReference type="PANTHER" id="PTHR35807">
    <property type="entry name" value="TRANSCRIPTIONAL REGULATOR REDD-RELATED"/>
    <property type="match status" value="1"/>
</dbReference>
<protein>
    <submittedName>
        <fullName evidence="3">Two-component response regulator, SAPR family, consists of REC, wHTH and BTAD domains</fullName>
    </submittedName>
</protein>
<dbReference type="InterPro" id="IPR005158">
    <property type="entry name" value="BTAD"/>
</dbReference>
<dbReference type="AlphaFoldDB" id="A0A1C6S992"/>
<evidence type="ECO:0000313" key="4">
    <source>
        <dbReference type="Proteomes" id="UP000199413"/>
    </source>
</evidence>
<name>A0A1C6S992_9ACTN</name>
<feature type="compositionally biased region" description="Low complexity" evidence="1">
    <location>
        <begin position="294"/>
        <end position="305"/>
    </location>
</feature>
<feature type="compositionally biased region" description="Low complexity" evidence="1">
    <location>
        <begin position="272"/>
        <end position="287"/>
    </location>
</feature>
<dbReference type="SMART" id="SM01043">
    <property type="entry name" value="BTAD"/>
    <property type="match status" value="1"/>
</dbReference>
<evidence type="ECO:0000313" key="3">
    <source>
        <dbReference type="EMBL" id="SCL25901.1"/>
    </source>
</evidence>
<dbReference type="Gene3D" id="1.25.40.10">
    <property type="entry name" value="Tetratricopeptide repeat domain"/>
    <property type="match status" value="1"/>
</dbReference>
<feature type="compositionally biased region" description="Polar residues" evidence="1">
    <location>
        <begin position="262"/>
        <end position="271"/>
    </location>
</feature>
<feature type="domain" description="LysM" evidence="2">
    <location>
        <begin position="188"/>
        <end position="247"/>
    </location>
</feature>
<feature type="region of interest" description="Disordered" evidence="1">
    <location>
        <begin position="663"/>
        <end position="733"/>
    </location>
</feature>
<dbReference type="PROSITE" id="PS51782">
    <property type="entry name" value="LYSM"/>
    <property type="match status" value="1"/>
</dbReference>
<dbReference type="CDD" id="cd00118">
    <property type="entry name" value="LysM"/>
    <property type="match status" value="1"/>
</dbReference>
<dbReference type="InterPro" id="IPR051677">
    <property type="entry name" value="AfsR-DnrI-RedD_regulator"/>
</dbReference>
<dbReference type="Proteomes" id="UP000199413">
    <property type="component" value="Unassembled WGS sequence"/>
</dbReference>
<proteinExistence type="predicted"/>
<dbReference type="STRING" id="568872.GA0070624_3199"/>
<sequence>MWTAAARAGQRLINAVGLLALLFGVPLAQLRYIGSPLPDHMPTLADVRTALTSREWLTDATYLNGLSVLLWLLWLLFAMSVVIEIWAAARGVRAPRYRLLAPTQGLAAALIAGITASIVVAAPAASLTASLTSPPAHASPAAALVVHADTPHHTTAPTTSVAGSVGVSATPAFRPVGTVTLLIAGKPVEHTVTRGESLWRIADKYLGDGNRWTEIWQLNKGRYWPHISGRTTFNDPDLIFPGWVLTMPSTSTPTATALPDNPVTQNPPSTSTAPPTIDPTTGPTTTAPTPPAAAPGASAAAGPETSVSSPARGDDGVFVPPSATVTASPSAAAPGPVVPTTTPGPSTVRTSDATPRPGIRDDRSSNSSPEWVIIAGGAMGAGLAAGLIYAVAMVWKRRRHRYRPTPITSPDLRDADLTPPLAALTRLRQGVRRAAPHLLDRSPDRGPTVREYIAAEVKPPLPPSGPSGTELAGVGALPVTTGLGLDGPAALDAARALLVATLTSGSADDPDAQGCAITPASTLATLLGVAAVDLNAMHRLTVAPTFAAALTLLEEEIIRRSRIIADQEAATVFAVREECTFGEPLPQLLLIADVPDESWHTRLATAIRLGKNVDIGTALIGVWPEGTTLTVASDGTTEGGDGERVAVLDTAATTDIMTMLAEAHGDAEPPTGRPVPAPARTQRVTATPVSDDGASAETERLGTAPQPAEPRTESGTAPNDAAEPTQGGAGRRVHARVLGVPAILGTDGKPVRGLRAKSLELFVYLVVHRGGAGLDDIMEAIWPDVTVSRAADRLSTCVANLRTTIRSVAQTGTEPSDDAPKIEPVVNTGGHYHLNSNLLQVDWWTIQDAYARVATAADDDTRLAHLRTAIAAASGGLADGSGYEWIDTDRENARRRLVKIYAQAAGLQADSDPAAALALYDTARALDPLSDELARRAMRTAARLGDAAGVRERLTALHRELDDAGIDIDPDTEELATSLLRDLANP</sequence>
<feature type="compositionally biased region" description="Low complexity" evidence="1">
    <location>
        <begin position="319"/>
        <end position="351"/>
    </location>
</feature>
<organism evidence="3 4">
    <name type="scientific">Micromonospora rhizosphaerae</name>
    <dbReference type="NCBI Taxonomy" id="568872"/>
    <lineage>
        <taxon>Bacteria</taxon>
        <taxon>Bacillati</taxon>
        <taxon>Actinomycetota</taxon>
        <taxon>Actinomycetes</taxon>
        <taxon>Micromonosporales</taxon>
        <taxon>Micromonosporaceae</taxon>
        <taxon>Micromonospora</taxon>
    </lineage>
</organism>
<evidence type="ECO:0000256" key="1">
    <source>
        <dbReference type="SAM" id="MobiDB-lite"/>
    </source>
</evidence>
<dbReference type="InterPro" id="IPR036779">
    <property type="entry name" value="LysM_dom_sf"/>
</dbReference>
<accession>A0A1C6S992</accession>
<dbReference type="InterPro" id="IPR018392">
    <property type="entry name" value="LysM"/>
</dbReference>
<dbReference type="Gene3D" id="3.10.350.10">
    <property type="entry name" value="LysM domain"/>
    <property type="match status" value="1"/>
</dbReference>
<dbReference type="InterPro" id="IPR011990">
    <property type="entry name" value="TPR-like_helical_dom_sf"/>
</dbReference>
<dbReference type="Gene3D" id="1.10.10.10">
    <property type="entry name" value="Winged helix-like DNA-binding domain superfamily/Winged helix DNA-binding domain"/>
    <property type="match status" value="1"/>
</dbReference>
<dbReference type="SMART" id="SM00257">
    <property type="entry name" value="LysM"/>
    <property type="match status" value="1"/>
</dbReference>
<dbReference type="OrthoDB" id="8444614at2"/>
<dbReference type="Pfam" id="PF01476">
    <property type="entry name" value="LysM"/>
    <property type="match status" value="1"/>
</dbReference>